<sequence length="114" mass="13113">MFGFHTSKPPLQPRLLLNVQRQRYLAIPFGIAKKSIYRIGITSYEPTSDLYNRGVSERECFSSQSNSGDIDTGGGFYVFTVEPFLSSADHNLLFTCSYYVPREFKHSVFERQEK</sequence>
<proteinExistence type="predicted"/>
<name>W2TBG8_NECAM</name>
<gene>
    <name evidence="1" type="ORF">NECAME_09873</name>
</gene>
<evidence type="ECO:0000313" key="2">
    <source>
        <dbReference type="Proteomes" id="UP000053676"/>
    </source>
</evidence>
<dbReference type="AlphaFoldDB" id="W2TBG8"/>
<reference evidence="2" key="1">
    <citation type="journal article" date="2014" name="Nat. Genet.">
        <title>Genome of the human hookworm Necator americanus.</title>
        <authorList>
            <person name="Tang Y.T."/>
            <person name="Gao X."/>
            <person name="Rosa B.A."/>
            <person name="Abubucker S."/>
            <person name="Hallsworth-Pepin K."/>
            <person name="Martin J."/>
            <person name="Tyagi R."/>
            <person name="Heizer E."/>
            <person name="Zhang X."/>
            <person name="Bhonagiri-Palsikar V."/>
            <person name="Minx P."/>
            <person name="Warren W.C."/>
            <person name="Wang Q."/>
            <person name="Zhan B."/>
            <person name="Hotez P.J."/>
            <person name="Sternberg P.W."/>
            <person name="Dougall A."/>
            <person name="Gaze S.T."/>
            <person name="Mulvenna J."/>
            <person name="Sotillo J."/>
            <person name="Ranganathan S."/>
            <person name="Rabelo E.M."/>
            <person name="Wilson R.K."/>
            <person name="Felgner P.L."/>
            <person name="Bethony J."/>
            <person name="Hawdon J.M."/>
            <person name="Gasser R.B."/>
            <person name="Loukas A."/>
            <person name="Mitreva M."/>
        </authorList>
    </citation>
    <scope>NUCLEOTIDE SEQUENCE [LARGE SCALE GENOMIC DNA]</scope>
</reference>
<dbReference type="KEGG" id="nai:NECAME_09873"/>
<evidence type="ECO:0000313" key="1">
    <source>
        <dbReference type="EMBL" id="ETN79375.1"/>
    </source>
</evidence>
<organism evidence="1 2">
    <name type="scientific">Necator americanus</name>
    <name type="common">Human hookworm</name>
    <dbReference type="NCBI Taxonomy" id="51031"/>
    <lineage>
        <taxon>Eukaryota</taxon>
        <taxon>Metazoa</taxon>
        <taxon>Ecdysozoa</taxon>
        <taxon>Nematoda</taxon>
        <taxon>Chromadorea</taxon>
        <taxon>Rhabditida</taxon>
        <taxon>Rhabditina</taxon>
        <taxon>Rhabditomorpha</taxon>
        <taxon>Strongyloidea</taxon>
        <taxon>Ancylostomatidae</taxon>
        <taxon>Bunostominae</taxon>
        <taxon>Necator</taxon>
    </lineage>
</organism>
<protein>
    <submittedName>
        <fullName evidence="1">Uncharacterized protein</fullName>
    </submittedName>
</protein>
<accession>W2TBG8</accession>
<dbReference type="EMBL" id="KI659520">
    <property type="protein sequence ID" value="ETN79375.1"/>
    <property type="molecule type" value="Genomic_DNA"/>
</dbReference>
<keyword evidence="2" id="KW-1185">Reference proteome</keyword>
<dbReference type="Proteomes" id="UP000053676">
    <property type="component" value="Unassembled WGS sequence"/>
</dbReference>